<feature type="transmembrane region" description="Helical" evidence="5">
    <location>
        <begin position="414"/>
        <end position="435"/>
    </location>
</feature>
<feature type="transmembrane region" description="Helical" evidence="5">
    <location>
        <begin position="224"/>
        <end position="244"/>
    </location>
</feature>
<evidence type="ECO:0000256" key="2">
    <source>
        <dbReference type="ARBA" id="ARBA00022692"/>
    </source>
</evidence>
<feature type="transmembrane region" description="Helical" evidence="5">
    <location>
        <begin position="25"/>
        <end position="50"/>
    </location>
</feature>
<protein>
    <recommendedName>
        <fullName evidence="6">Amino acid transporter transmembrane domain-containing protein</fullName>
    </recommendedName>
</protein>
<keyword evidence="2 5" id="KW-0812">Transmembrane</keyword>
<feature type="transmembrane region" description="Helical" evidence="5">
    <location>
        <begin position="161"/>
        <end position="177"/>
    </location>
</feature>
<dbReference type="OrthoDB" id="1684102at2759"/>
<evidence type="ECO:0000256" key="1">
    <source>
        <dbReference type="ARBA" id="ARBA00004141"/>
    </source>
</evidence>
<feature type="transmembrane region" description="Helical" evidence="5">
    <location>
        <begin position="377"/>
        <end position="402"/>
    </location>
</feature>
<evidence type="ECO:0000256" key="5">
    <source>
        <dbReference type="SAM" id="Phobius"/>
    </source>
</evidence>
<dbReference type="InterPro" id="IPR013057">
    <property type="entry name" value="AA_transpt_TM"/>
</dbReference>
<feature type="transmembrane region" description="Helical" evidence="5">
    <location>
        <begin position="256"/>
        <end position="284"/>
    </location>
</feature>
<evidence type="ECO:0000256" key="4">
    <source>
        <dbReference type="ARBA" id="ARBA00023136"/>
    </source>
</evidence>
<dbReference type="Proteomes" id="UP000580250">
    <property type="component" value="Unassembled WGS sequence"/>
</dbReference>
<name>A0A6V7X6U6_MELEN</name>
<evidence type="ECO:0000313" key="8">
    <source>
        <dbReference type="Proteomes" id="UP000580250"/>
    </source>
</evidence>
<evidence type="ECO:0000256" key="3">
    <source>
        <dbReference type="ARBA" id="ARBA00022989"/>
    </source>
</evidence>
<comment type="subcellular location">
    <subcellularLocation>
        <location evidence="1">Membrane</location>
        <topology evidence="1">Multi-pass membrane protein</topology>
    </subcellularLocation>
</comment>
<dbReference type="PANTHER" id="PTHR22950:SF217">
    <property type="entry name" value="AMINO ACID TRANSPORTER TRANSMEMBRANE DOMAIN-CONTAINING PROTEIN"/>
    <property type="match status" value="1"/>
</dbReference>
<feature type="transmembrane region" description="Helical" evidence="5">
    <location>
        <begin position="350"/>
        <end position="371"/>
    </location>
</feature>
<dbReference type="EMBL" id="CAJEWN010001155">
    <property type="protein sequence ID" value="CAD2194892.1"/>
    <property type="molecule type" value="Genomic_DNA"/>
</dbReference>
<organism evidence="7 8">
    <name type="scientific">Meloidogyne enterolobii</name>
    <name type="common">Root-knot nematode worm</name>
    <name type="synonym">Meloidogyne mayaguensis</name>
    <dbReference type="NCBI Taxonomy" id="390850"/>
    <lineage>
        <taxon>Eukaryota</taxon>
        <taxon>Metazoa</taxon>
        <taxon>Ecdysozoa</taxon>
        <taxon>Nematoda</taxon>
        <taxon>Chromadorea</taxon>
        <taxon>Rhabditida</taxon>
        <taxon>Tylenchina</taxon>
        <taxon>Tylenchomorpha</taxon>
        <taxon>Tylenchoidea</taxon>
        <taxon>Meloidogynidae</taxon>
        <taxon>Meloidogyninae</taxon>
        <taxon>Meloidogyne</taxon>
    </lineage>
</organism>
<dbReference type="AlphaFoldDB" id="A0A6V7X6U6"/>
<comment type="caution">
    <text evidence="7">The sequence shown here is derived from an EMBL/GenBank/DDBJ whole genome shotgun (WGS) entry which is preliminary data.</text>
</comment>
<feature type="transmembrane region" description="Helical" evidence="5">
    <location>
        <begin position="118"/>
        <end position="141"/>
    </location>
</feature>
<accession>A0A6V7X6U6</accession>
<evidence type="ECO:0000259" key="6">
    <source>
        <dbReference type="Pfam" id="PF01490"/>
    </source>
</evidence>
<feature type="transmembrane region" description="Helical" evidence="5">
    <location>
        <begin position="56"/>
        <end position="77"/>
    </location>
</feature>
<dbReference type="PANTHER" id="PTHR22950">
    <property type="entry name" value="AMINO ACID TRANSPORTER"/>
    <property type="match status" value="1"/>
</dbReference>
<dbReference type="GO" id="GO:0005774">
    <property type="term" value="C:vacuolar membrane"/>
    <property type="evidence" value="ECO:0007669"/>
    <property type="project" value="TreeGrafter"/>
</dbReference>
<gene>
    <name evidence="7" type="ORF">MENT_LOCUS47945</name>
</gene>
<dbReference type="Pfam" id="PF01490">
    <property type="entry name" value="Aa_trans"/>
    <property type="match status" value="1"/>
</dbReference>
<feature type="transmembrane region" description="Helical" evidence="5">
    <location>
        <begin position="304"/>
        <end position="329"/>
    </location>
</feature>
<feature type="transmembrane region" description="Helical" evidence="5">
    <location>
        <begin position="184"/>
        <end position="204"/>
    </location>
</feature>
<sequence>MDIQFLVNYLLGYGWKRQGHSFFSLHYVAILVNFLKGMIGPGCLSLPLAFKQAGLWTALFLVFFLGFLNCVCMNKLVRCAQILCKRKGDSFLSYGNMAYEAVSGSFRPVRKYARIARICTNASIISLQMGICSVFYVFCAIHLKESNEEFFPSSPFKPTTIQWMFIIFLPFLIINFVRSIKPIAVISMIGNVVCLICLAFIFQYLIRIEDRTIKLPRVTDFEGIMAACGSILYAFEGQAMVLPLENKLKKPSQMVGTFGILSVGIAAVSVIFALCGFLGFTAFGNDVRGSITLNLPQDNIQFSLLRLALTLVIYLGFVIQLYVIVDMLWPALWKRLERRGGFCSSVNLKLPFELALRTFLLFIIMIFGIAVPNLEELIPLVGVTTGMLLAFLIPPLLDLLTWLPIRIKRREYKLATLLIIEDLIMVLIGLFGMIAGLQANLLYLTTLLYGLIKGMDINLFGIDDRKGKNPVQEEHPNSTISKFSLVELSFLIRILNSINDEDLYIFTQINNQNEHEKESVQEIEKIIKEKGIKIAVEIGFKEYNENILKFINKINSVSKFLFFLLSASRKLSASRLIGYNILLLDPIHMNFLLF</sequence>
<reference evidence="7 8" key="1">
    <citation type="submission" date="2020-08" db="EMBL/GenBank/DDBJ databases">
        <authorList>
            <person name="Koutsovoulos G."/>
            <person name="Danchin GJ E."/>
        </authorList>
    </citation>
    <scope>NUCLEOTIDE SEQUENCE [LARGE SCALE GENOMIC DNA]</scope>
</reference>
<keyword evidence="3 5" id="KW-1133">Transmembrane helix</keyword>
<keyword evidence="4 5" id="KW-0472">Membrane</keyword>
<dbReference type="GO" id="GO:0015179">
    <property type="term" value="F:L-amino acid transmembrane transporter activity"/>
    <property type="evidence" value="ECO:0007669"/>
    <property type="project" value="TreeGrafter"/>
</dbReference>
<proteinExistence type="predicted"/>
<feature type="domain" description="Amino acid transporter transmembrane" evidence="6">
    <location>
        <begin position="31"/>
        <end position="438"/>
    </location>
</feature>
<evidence type="ECO:0000313" key="7">
    <source>
        <dbReference type="EMBL" id="CAD2194892.1"/>
    </source>
</evidence>